<sequence length="363" mass="41128">MALRNAVHRRNHKERSQPQHRAKMGLLEKHKDYVQRARDHHSKQDRLQRLRQKAAMRNADEFNFGMLSAAPTRIGLRNGGMHHQKRTGLDSTAMENGLVALLKTQDEAYVRMMVNKERKRIEDLVGQIAPTLPLVRNAWLEEGGKGVDREETLVKQGLLQPGVDRSMRSPDDMLAAGGKKTVWLDDVDEVRAYGKKEKKAKKGETRKVNEGKEENLDDVFGQGWQENWSMFDDEGEFVVDEALDDQVEDGSSEQSRAEKHLGSLVAQLSARQKRLETLQEAQRKLSIVRAIMTTKGTTARKIDSQKQSQVKEDVLKGKLTPKGLALPGQGSDDEEEEDEGPLGMGPAKKPKRSIWKWGKERKK</sequence>
<feature type="compositionally biased region" description="Basic and acidic residues" evidence="6">
    <location>
        <begin position="300"/>
        <end position="316"/>
    </location>
</feature>
<keyword evidence="4" id="KW-0698">rRNA processing</keyword>
<name>A0A316YQS1_9BASI</name>
<dbReference type="PANTHER" id="PTHR12838">
    <property type="entry name" value="U3 SMALL NUCLEOLAR RNA-ASSOCIATED PROTEIN 11"/>
    <property type="match status" value="1"/>
</dbReference>
<organism evidence="7 8">
    <name type="scientific">Acaromyces ingoldii</name>
    <dbReference type="NCBI Taxonomy" id="215250"/>
    <lineage>
        <taxon>Eukaryota</taxon>
        <taxon>Fungi</taxon>
        <taxon>Dikarya</taxon>
        <taxon>Basidiomycota</taxon>
        <taxon>Ustilaginomycotina</taxon>
        <taxon>Exobasidiomycetes</taxon>
        <taxon>Exobasidiales</taxon>
        <taxon>Cryptobasidiaceae</taxon>
        <taxon>Acaromyces</taxon>
    </lineage>
</organism>
<dbReference type="InParanoid" id="A0A316YQS1"/>
<evidence type="ECO:0008006" key="9">
    <source>
        <dbReference type="Google" id="ProtNLM"/>
    </source>
</evidence>
<evidence type="ECO:0000256" key="5">
    <source>
        <dbReference type="ARBA" id="ARBA00023242"/>
    </source>
</evidence>
<dbReference type="OrthoDB" id="29058at2759"/>
<dbReference type="Proteomes" id="UP000245768">
    <property type="component" value="Unassembled WGS sequence"/>
</dbReference>
<protein>
    <recommendedName>
        <fullName evidence="9">Small-subunit processome</fullName>
    </recommendedName>
</protein>
<feature type="compositionally biased region" description="Basic residues" evidence="6">
    <location>
        <begin position="348"/>
        <end position="363"/>
    </location>
</feature>
<evidence type="ECO:0000256" key="1">
    <source>
        <dbReference type="ARBA" id="ARBA00004099"/>
    </source>
</evidence>
<comment type="subcellular location">
    <subcellularLocation>
        <location evidence="2">Nucleus</location>
        <location evidence="2">Nucleolus</location>
    </subcellularLocation>
</comment>
<dbReference type="GO" id="GO:0006364">
    <property type="term" value="P:rRNA processing"/>
    <property type="evidence" value="ECO:0007669"/>
    <property type="project" value="UniProtKB-KW"/>
</dbReference>
<reference evidence="7 8" key="1">
    <citation type="journal article" date="2018" name="Mol. Biol. Evol.">
        <title>Broad Genomic Sampling Reveals a Smut Pathogenic Ancestry of the Fungal Clade Ustilaginomycotina.</title>
        <authorList>
            <person name="Kijpornyongpan T."/>
            <person name="Mondo S.J."/>
            <person name="Barry K."/>
            <person name="Sandor L."/>
            <person name="Lee J."/>
            <person name="Lipzen A."/>
            <person name="Pangilinan J."/>
            <person name="LaButti K."/>
            <person name="Hainaut M."/>
            <person name="Henrissat B."/>
            <person name="Grigoriev I.V."/>
            <person name="Spatafora J.W."/>
            <person name="Aime M.C."/>
        </authorList>
    </citation>
    <scope>NUCLEOTIDE SEQUENCE [LARGE SCALE GENOMIC DNA]</scope>
    <source>
        <strain evidence="7 8">MCA 4198</strain>
    </source>
</reference>
<evidence type="ECO:0000313" key="8">
    <source>
        <dbReference type="Proteomes" id="UP000245768"/>
    </source>
</evidence>
<comment type="similarity">
    <text evidence="3">Belongs to the UTP11 family.</text>
</comment>
<evidence type="ECO:0000313" key="7">
    <source>
        <dbReference type="EMBL" id="PWN90115.1"/>
    </source>
</evidence>
<feature type="region of interest" description="Disordered" evidence="6">
    <location>
        <begin position="1"/>
        <end position="23"/>
    </location>
</feature>
<comment type="function">
    <text evidence="1">Involved in nucleolar processing of pre-18S ribosomal RNA.</text>
</comment>
<evidence type="ECO:0000256" key="6">
    <source>
        <dbReference type="SAM" id="MobiDB-lite"/>
    </source>
</evidence>
<evidence type="ECO:0000256" key="3">
    <source>
        <dbReference type="ARBA" id="ARBA00008105"/>
    </source>
</evidence>
<dbReference type="Pfam" id="PF03998">
    <property type="entry name" value="Utp11"/>
    <property type="match status" value="1"/>
</dbReference>
<evidence type="ECO:0000256" key="2">
    <source>
        <dbReference type="ARBA" id="ARBA00004604"/>
    </source>
</evidence>
<evidence type="ECO:0000256" key="4">
    <source>
        <dbReference type="ARBA" id="ARBA00022552"/>
    </source>
</evidence>
<accession>A0A316YQS1</accession>
<dbReference type="AlphaFoldDB" id="A0A316YQS1"/>
<dbReference type="EMBL" id="KZ819636">
    <property type="protein sequence ID" value="PWN90115.1"/>
    <property type="molecule type" value="Genomic_DNA"/>
</dbReference>
<proteinExistence type="inferred from homology"/>
<dbReference type="PANTHER" id="PTHR12838:SF0">
    <property type="entry name" value="U3 SMALL NUCLEOLAR RNA-ASSOCIATED PROTEIN 11-RELATED"/>
    <property type="match status" value="1"/>
</dbReference>
<feature type="region of interest" description="Disordered" evidence="6">
    <location>
        <begin position="294"/>
        <end position="363"/>
    </location>
</feature>
<feature type="compositionally biased region" description="Acidic residues" evidence="6">
    <location>
        <begin position="331"/>
        <end position="340"/>
    </location>
</feature>
<gene>
    <name evidence="7" type="ORF">FA10DRAFT_266617</name>
</gene>
<dbReference type="STRING" id="215250.A0A316YQS1"/>
<dbReference type="GO" id="GO:0032040">
    <property type="term" value="C:small-subunit processome"/>
    <property type="evidence" value="ECO:0007669"/>
    <property type="project" value="InterPro"/>
</dbReference>
<dbReference type="RefSeq" id="XP_025377313.1">
    <property type="nucleotide sequence ID" value="XM_025521569.1"/>
</dbReference>
<keyword evidence="5" id="KW-0539">Nucleus</keyword>
<dbReference type="GeneID" id="37043485"/>
<dbReference type="InterPro" id="IPR007144">
    <property type="entry name" value="SSU_processome_Utp11"/>
</dbReference>
<keyword evidence="8" id="KW-1185">Reference proteome</keyword>